<protein>
    <submittedName>
        <fullName evidence="1">Uncharacterized protein</fullName>
    </submittedName>
</protein>
<accession>A0A0F9LCF9</accession>
<comment type="caution">
    <text evidence="1">The sequence shown here is derived from an EMBL/GenBank/DDBJ whole genome shotgun (WGS) entry which is preliminary data.</text>
</comment>
<name>A0A0F9LCF9_9ZZZZ</name>
<proteinExistence type="predicted"/>
<reference evidence="1" key="1">
    <citation type="journal article" date="2015" name="Nature">
        <title>Complex archaea that bridge the gap between prokaryotes and eukaryotes.</title>
        <authorList>
            <person name="Spang A."/>
            <person name="Saw J.H."/>
            <person name="Jorgensen S.L."/>
            <person name="Zaremba-Niedzwiedzka K."/>
            <person name="Martijn J."/>
            <person name="Lind A.E."/>
            <person name="van Eijk R."/>
            <person name="Schleper C."/>
            <person name="Guy L."/>
            <person name="Ettema T.J."/>
        </authorList>
    </citation>
    <scope>NUCLEOTIDE SEQUENCE</scope>
</reference>
<dbReference type="EMBL" id="LAZR01006371">
    <property type="protein sequence ID" value="KKM92589.1"/>
    <property type="molecule type" value="Genomic_DNA"/>
</dbReference>
<dbReference type="AlphaFoldDB" id="A0A0F9LCF9"/>
<evidence type="ECO:0000313" key="1">
    <source>
        <dbReference type="EMBL" id="KKM92589.1"/>
    </source>
</evidence>
<organism evidence="1">
    <name type="scientific">marine sediment metagenome</name>
    <dbReference type="NCBI Taxonomy" id="412755"/>
    <lineage>
        <taxon>unclassified sequences</taxon>
        <taxon>metagenomes</taxon>
        <taxon>ecological metagenomes</taxon>
    </lineage>
</organism>
<gene>
    <name evidence="1" type="ORF">LCGC14_1216890</name>
</gene>
<sequence>MFTLRQLLKEVKINCSNPIGHVRDMRTYARDNPGWESCCKDIVCGGCDVRAQAERWLGFRGIEYEPY</sequence>